<dbReference type="InterPro" id="IPR011047">
    <property type="entry name" value="Quinoprotein_ADH-like_sf"/>
</dbReference>
<protein>
    <submittedName>
        <fullName evidence="2">Uncharacterized protein</fullName>
    </submittedName>
</protein>
<dbReference type="PROSITE" id="PS51318">
    <property type="entry name" value="TAT"/>
    <property type="match status" value="1"/>
</dbReference>
<accession>A0A0D6JLJ6</accession>
<dbReference type="PANTHER" id="PTHR42754">
    <property type="entry name" value="ENDOGLUCANASE"/>
    <property type="match status" value="1"/>
</dbReference>
<dbReference type="SUPFAM" id="SSF50998">
    <property type="entry name" value="Quinoprotein alcohol dehydrogenase-like"/>
    <property type="match status" value="1"/>
</dbReference>
<evidence type="ECO:0000256" key="1">
    <source>
        <dbReference type="SAM" id="MobiDB-lite"/>
    </source>
</evidence>
<evidence type="ECO:0000313" key="3">
    <source>
        <dbReference type="Proteomes" id="UP000198902"/>
    </source>
</evidence>
<dbReference type="AlphaFoldDB" id="A0A0D6JLJ6"/>
<organism evidence="2 3">
    <name type="scientific">Haloferax massiliensis</name>
    <dbReference type="NCBI Taxonomy" id="1476858"/>
    <lineage>
        <taxon>Archaea</taxon>
        <taxon>Methanobacteriati</taxon>
        <taxon>Methanobacteriota</taxon>
        <taxon>Stenosarchaea group</taxon>
        <taxon>Halobacteria</taxon>
        <taxon>Halobacteriales</taxon>
        <taxon>Haloferacaceae</taxon>
        <taxon>Haloferax</taxon>
    </lineage>
</organism>
<dbReference type="EMBL" id="CSTE01000001">
    <property type="protein sequence ID" value="CQR48771.1"/>
    <property type="molecule type" value="Genomic_DNA"/>
</dbReference>
<dbReference type="Proteomes" id="UP000198902">
    <property type="component" value="Unassembled WGS sequence"/>
</dbReference>
<reference evidence="3" key="1">
    <citation type="submission" date="2015-03" db="EMBL/GenBank/DDBJ databases">
        <authorList>
            <person name="Urmite Genomes"/>
        </authorList>
    </citation>
    <scope>NUCLEOTIDE SEQUENCE [LARGE SCALE GENOMIC DNA]</scope>
    <source>
        <strain evidence="3">Arc-Hr</strain>
    </source>
</reference>
<name>A0A0D6JLJ6_9EURY</name>
<sequence>MTDSSDRNAARTGLPVNRRDVLRSIGLAALLSSAGTTATATPTQTEGDAAPTEATPLSEYRENVVWYRTGDKSGREKFRAAVSTPDGGVTTLGLATTSDGGAESWQYTWDADGETRWTTSHGQAGFDVAYGGARTATNGYVLCGATRGRCAQQMYVVETNRNGRERWTQRFQISSTADDRANDVVQTPDGGFVVAGTSGGRAALAKLGSDGAVRWTRTYAGGTRTEIASVTRAQDGFTLAGTRTSDDDTTEFLMVRTDAAGRERWRTSYAANEDNRLEECIRVDGGYVLAGTTGAADAFTTDALFVKTAADGDAVWTKTHGEDGQEFTADGIVALEDGYAAVGTRSVDVVGPQMWLNGLDGNGNRTWTYTFGTERAEQPHAITAMDAEHLGICGSRNPPQRRDEYDGFVAKVRLPK</sequence>
<keyword evidence="3" id="KW-1185">Reference proteome</keyword>
<proteinExistence type="predicted"/>
<dbReference type="PANTHER" id="PTHR42754:SF1">
    <property type="entry name" value="LIPOPROTEIN"/>
    <property type="match status" value="1"/>
</dbReference>
<evidence type="ECO:0000313" key="2">
    <source>
        <dbReference type="EMBL" id="CQR48771.1"/>
    </source>
</evidence>
<gene>
    <name evidence="2" type="ORF">BN996_00219</name>
</gene>
<dbReference type="InterPro" id="IPR006311">
    <property type="entry name" value="TAT_signal"/>
</dbReference>
<feature type="region of interest" description="Disordered" evidence="1">
    <location>
        <begin position="34"/>
        <end position="54"/>
    </location>
</feature>